<gene>
    <name evidence="2" type="ORF">IBL25_23790</name>
</gene>
<dbReference type="RefSeq" id="WP_187780955.1">
    <property type="nucleotide sequence ID" value="NZ_JACTUZ010000209.1"/>
</dbReference>
<dbReference type="EMBL" id="JACTUZ010000209">
    <property type="protein sequence ID" value="MBC9179971.1"/>
    <property type="molecule type" value="Genomic_DNA"/>
</dbReference>
<feature type="signal peptide" evidence="1">
    <location>
        <begin position="1"/>
        <end position="23"/>
    </location>
</feature>
<evidence type="ECO:0008006" key="4">
    <source>
        <dbReference type="Google" id="ProtNLM"/>
    </source>
</evidence>
<evidence type="ECO:0000313" key="2">
    <source>
        <dbReference type="EMBL" id="MBC9179971.1"/>
    </source>
</evidence>
<evidence type="ECO:0000256" key="1">
    <source>
        <dbReference type="SAM" id="SignalP"/>
    </source>
</evidence>
<sequence>MSKHLRLLPALAILPLLAGCVGASDPANVYLGGAGDPIRGAALNAPFQFGDLPAQRGQPARVALAVAQLEFLTRRLSEDLARQSDFSGTTLLQLRSGQAEARQAFGIAPQAHAREVENALRRAARALEGLDPDGARAALSGPNFPAGGAEVLRRLSEPPALPQVSAAAAAVSNDIMSRRFDRSSRHHRHNPVT</sequence>
<feature type="chain" id="PRO_5046855407" description="Lipoprotein" evidence="1">
    <location>
        <begin position="24"/>
        <end position="193"/>
    </location>
</feature>
<evidence type="ECO:0000313" key="3">
    <source>
        <dbReference type="Proteomes" id="UP000603940"/>
    </source>
</evidence>
<keyword evidence="3" id="KW-1185">Reference proteome</keyword>
<reference evidence="2 3" key="1">
    <citation type="journal article" date="2009" name="Int. J. Syst. Evol. Microbiol.">
        <title>Transfer of Teichococcus ludipueritiae and Muricoccus roseus to the genus Roseomonas, as Roseomonas ludipueritiae comb. nov. and Roseomonas rosea comb. nov., respectively, and emended description of the genus Roseomonas.</title>
        <authorList>
            <person name="Sanchez-Porro C."/>
            <person name="Gallego V."/>
            <person name="Busse H.J."/>
            <person name="Kampfer P."/>
            <person name="Ventosa A."/>
        </authorList>
    </citation>
    <scope>NUCLEOTIDE SEQUENCE [LARGE SCALE GENOMIC DNA]</scope>
    <source>
        <strain evidence="2 3">DSM 14915</strain>
    </source>
</reference>
<comment type="caution">
    <text evidence="2">The sequence shown here is derived from an EMBL/GenBank/DDBJ whole genome shotgun (WGS) entry which is preliminary data.</text>
</comment>
<proteinExistence type="predicted"/>
<protein>
    <recommendedName>
        <fullName evidence="4">Lipoprotein</fullName>
    </recommendedName>
</protein>
<accession>A0ABR7RE01</accession>
<keyword evidence="1" id="KW-0732">Signal</keyword>
<dbReference type="Proteomes" id="UP000603940">
    <property type="component" value="Unassembled WGS sequence"/>
</dbReference>
<name>A0ABR7RE01_9PROT</name>
<organism evidence="2 3">
    <name type="scientific">Pseudoroseomonas ludipueritiae</name>
    <dbReference type="NCBI Taxonomy" id="198093"/>
    <lineage>
        <taxon>Bacteria</taxon>
        <taxon>Pseudomonadati</taxon>
        <taxon>Pseudomonadota</taxon>
        <taxon>Alphaproteobacteria</taxon>
        <taxon>Acetobacterales</taxon>
        <taxon>Acetobacteraceae</taxon>
        <taxon>Pseudoroseomonas</taxon>
    </lineage>
</organism>
<dbReference type="PROSITE" id="PS51257">
    <property type="entry name" value="PROKAR_LIPOPROTEIN"/>
    <property type="match status" value="1"/>
</dbReference>